<dbReference type="PANTHER" id="PTHR10357">
    <property type="entry name" value="ALPHA-AMYLASE FAMILY MEMBER"/>
    <property type="match status" value="1"/>
</dbReference>
<dbReference type="SMART" id="SM00642">
    <property type="entry name" value="Aamy"/>
    <property type="match status" value="1"/>
</dbReference>
<dbReference type="Gene3D" id="2.60.40.10">
    <property type="entry name" value="Immunoglobulins"/>
    <property type="match status" value="1"/>
</dbReference>
<dbReference type="EMBL" id="CP002582">
    <property type="protein sequence ID" value="ADZ83652.1"/>
    <property type="molecule type" value="Genomic_DNA"/>
</dbReference>
<dbReference type="GO" id="GO:0005975">
    <property type="term" value="P:carbohydrate metabolic process"/>
    <property type="evidence" value="ECO:0007669"/>
    <property type="project" value="InterPro"/>
</dbReference>
<proteinExistence type="inferred from homology"/>
<keyword evidence="6" id="KW-1185">Reference proteome</keyword>
<dbReference type="InterPro" id="IPR006047">
    <property type="entry name" value="GH13_cat_dom"/>
</dbReference>
<evidence type="ECO:0000256" key="1">
    <source>
        <dbReference type="ARBA" id="ARBA00008061"/>
    </source>
</evidence>
<keyword evidence="2 5" id="KW-0378">Hydrolase</keyword>
<dbReference type="EC" id="3.2.1.54" evidence="5"/>
<dbReference type="CDD" id="cd11338">
    <property type="entry name" value="AmyAc_CMD"/>
    <property type="match status" value="1"/>
</dbReference>
<gene>
    <name evidence="5" type="ordered locus">Clole_1933</name>
</gene>
<evidence type="ECO:0000313" key="5">
    <source>
        <dbReference type="EMBL" id="ADZ83652.1"/>
    </source>
</evidence>
<dbReference type="HOGENOM" id="CLU_006462_6_2_9"/>
<sequence length="579" mass="68278">MNKEALCHIPKSNYAYAYKLDELHIRLRTAKDDLEEVTLFYGNKFNWQNKKSGQMQKVYQDKYYDYYEYRLQLEDTRLGYYFGLKKGEEYLFLTEVGLEKSFNDDMAYCYYFQYPFINAEDVHKQPSWLQHAIFYEIFVERFFNGDVANSPIPLTPWEDNPTPKSFLGGDLKGIIKKLDYLENLGINAIYLTPIFEAPSNHKYDTVDYMRIDTYFGDEKIFEELVLKAHQKGMKIILDAVFNHCGMAFAPFQDVVQKGRASKYYDWFFIEGEKVILEPPNYLTFSQVPYMPKLNTAHPEVREYLFSVVRYWTKTYGIDGWRLDVSDEIEHGFWRAFRELVKGINQEVVIIGENWHNAYPWLMGDQFDSVMNYPLTKLMGDYFARKAIDAKAFKEQLTSLYMRYPKQVNEGMLNLLDSHDTERFLTLCQEDKASLKNAVAFLFGYIGIPCTYYGTEIGMIGEYDPGCRKGFDWCEAHWDQDVYHYYKRLIAIRKQEKVLQTGEMSLFYQGKLFVMRRYDQEAMIDIVINQTQGPLTYEIAYRGKKEGGRCEEVLYNTPINQKDSLVIPAGHTYYIKIINS</sequence>
<dbReference type="SUPFAM" id="SSF51445">
    <property type="entry name" value="(Trans)glycosidases"/>
    <property type="match status" value="1"/>
</dbReference>
<dbReference type="InterPro" id="IPR017853">
    <property type="entry name" value="GH"/>
</dbReference>
<dbReference type="CDD" id="cd02857">
    <property type="entry name" value="E_set_CDase_PDE_N"/>
    <property type="match status" value="1"/>
</dbReference>
<keyword evidence="3 5" id="KW-0326">Glycosidase</keyword>
<dbReference type="PANTHER" id="PTHR10357:SF210">
    <property type="entry name" value="MALTODEXTRIN GLUCOSIDASE"/>
    <property type="match status" value="1"/>
</dbReference>
<comment type="similarity">
    <text evidence="1">Belongs to the glycosyl hydrolase 13 family.</text>
</comment>
<dbReference type="Pfam" id="PF02903">
    <property type="entry name" value="Alpha-amylase_N"/>
    <property type="match status" value="1"/>
</dbReference>
<dbReference type="SUPFAM" id="SSF81296">
    <property type="entry name" value="E set domains"/>
    <property type="match status" value="1"/>
</dbReference>
<dbReference type="GO" id="GO:0047798">
    <property type="term" value="F:cyclomaltodextrinase activity"/>
    <property type="evidence" value="ECO:0007669"/>
    <property type="project" value="UniProtKB-EC"/>
</dbReference>
<organism evidence="5 6">
    <name type="scientific">Cellulosilyticum lentocellum (strain ATCC 49066 / DSM 5427 / NCIMB 11756 / RHM5)</name>
    <name type="common">Clostridium lentocellum</name>
    <dbReference type="NCBI Taxonomy" id="642492"/>
    <lineage>
        <taxon>Bacteria</taxon>
        <taxon>Bacillati</taxon>
        <taxon>Bacillota</taxon>
        <taxon>Clostridia</taxon>
        <taxon>Lachnospirales</taxon>
        <taxon>Cellulosilyticaceae</taxon>
        <taxon>Cellulosilyticum</taxon>
    </lineage>
</organism>
<dbReference type="Gene3D" id="3.20.20.80">
    <property type="entry name" value="Glycosidases"/>
    <property type="match status" value="1"/>
</dbReference>
<dbReference type="InterPro" id="IPR045857">
    <property type="entry name" value="O16G_dom_2"/>
</dbReference>
<dbReference type="InterPro" id="IPR004185">
    <property type="entry name" value="Glyco_hydro_13_lg-like_dom"/>
</dbReference>
<dbReference type="AlphaFoldDB" id="F2JP38"/>
<name>F2JP38_CELLD</name>
<dbReference type="KEGG" id="cle:Clole_1933"/>
<dbReference type="InterPro" id="IPR013783">
    <property type="entry name" value="Ig-like_fold"/>
</dbReference>
<evidence type="ECO:0000259" key="4">
    <source>
        <dbReference type="SMART" id="SM00642"/>
    </source>
</evidence>
<evidence type="ECO:0000256" key="3">
    <source>
        <dbReference type="ARBA" id="ARBA00023295"/>
    </source>
</evidence>
<dbReference type="Proteomes" id="UP000008467">
    <property type="component" value="Chromosome"/>
</dbReference>
<accession>F2JP38</accession>
<dbReference type="InterPro" id="IPR014756">
    <property type="entry name" value="Ig_E-set"/>
</dbReference>
<dbReference type="STRING" id="642492.Clole_1933"/>
<feature type="domain" description="Glycosyl hydrolase family 13 catalytic" evidence="4">
    <location>
        <begin position="136"/>
        <end position="492"/>
    </location>
</feature>
<reference evidence="5 6" key="1">
    <citation type="journal article" date="2011" name="J. Bacteriol.">
        <title>Complete genome sequence of the cellulose-degrading bacterium Cellulosilyticum lentocellum.</title>
        <authorList>
            <consortium name="US DOE Joint Genome Institute"/>
            <person name="Miller D.A."/>
            <person name="Suen G."/>
            <person name="Bruce D."/>
            <person name="Copeland A."/>
            <person name="Cheng J.F."/>
            <person name="Detter C."/>
            <person name="Goodwin L.A."/>
            <person name="Han C.S."/>
            <person name="Hauser L.J."/>
            <person name="Land M.L."/>
            <person name="Lapidus A."/>
            <person name="Lucas S."/>
            <person name="Meincke L."/>
            <person name="Pitluck S."/>
            <person name="Tapia R."/>
            <person name="Teshima H."/>
            <person name="Woyke T."/>
            <person name="Fox B.G."/>
            <person name="Angert E.R."/>
            <person name="Currie C.R."/>
        </authorList>
    </citation>
    <scope>NUCLEOTIDE SEQUENCE [LARGE SCALE GENOMIC DNA]</scope>
    <source>
        <strain evidence="6">ATCC 49066 / DSM 5427 / NCIMB 11756 / RHM5</strain>
    </source>
</reference>
<evidence type="ECO:0000313" key="6">
    <source>
        <dbReference type="Proteomes" id="UP000008467"/>
    </source>
</evidence>
<dbReference type="eggNOG" id="COG0366">
    <property type="taxonomic scope" value="Bacteria"/>
</dbReference>
<dbReference type="RefSeq" id="WP_013656947.1">
    <property type="nucleotide sequence ID" value="NC_015275.1"/>
</dbReference>
<protein>
    <submittedName>
        <fullName evidence="5">Cyclomaltodextrinase</fullName>
        <ecNumber evidence="5">3.2.1.54</ecNumber>
    </submittedName>
</protein>
<dbReference type="Pfam" id="PF00128">
    <property type="entry name" value="Alpha-amylase"/>
    <property type="match status" value="1"/>
</dbReference>
<dbReference type="Gene3D" id="3.90.400.10">
    <property type="entry name" value="Oligo-1,6-glucosidase, Domain 2"/>
    <property type="match status" value="1"/>
</dbReference>
<evidence type="ECO:0000256" key="2">
    <source>
        <dbReference type="ARBA" id="ARBA00022801"/>
    </source>
</evidence>